<dbReference type="Proteomes" id="UP001300692">
    <property type="component" value="Unassembled WGS sequence"/>
</dbReference>
<keyword evidence="2" id="KW-0378">Hydrolase</keyword>
<dbReference type="SUPFAM" id="SSF54736">
    <property type="entry name" value="ClpS-like"/>
    <property type="match status" value="1"/>
</dbReference>
<evidence type="ECO:0000313" key="3">
    <source>
        <dbReference type="Proteomes" id="UP001300692"/>
    </source>
</evidence>
<sequence length="91" mass="10363">MSYQFEQEESLLVGIKEEEGRGLIVFNDEVNSFDHVIDTLIKVCKHERIQAEQCTYIIHFKGKCEVKKGTYDDLKPMKDGIIDAGINASIV</sequence>
<feature type="domain" description="Adaptor protein ClpS core" evidence="1">
    <location>
        <begin position="23"/>
        <end position="81"/>
    </location>
</feature>
<dbReference type="Gene3D" id="3.30.1390.10">
    <property type="match status" value="1"/>
</dbReference>
<evidence type="ECO:0000313" key="2">
    <source>
        <dbReference type="EMBL" id="MCV9385168.1"/>
    </source>
</evidence>
<dbReference type="EMBL" id="JAOYOD010000001">
    <property type="protein sequence ID" value="MCV9385168.1"/>
    <property type="molecule type" value="Genomic_DNA"/>
</dbReference>
<name>A0ABT3CPH2_9BACT</name>
<dbReference type="InterPro" id="IPR014719">
    <property type="entry name" value="Ribosomal_bL12_C/ClpS-like"/>
</dbReference>
<reference evidence="2 3" key="1">
    <citation type="submission" date="2022-10" db="EMBL/GenBank/DDBJ databases">
        <title>Comparative genomics and taxonomic characterization of three novel marine species of genus Reichenbachiella exhibiting antioxidant and polysaccharide degradation activities.</title>
        <authorList>
            <person name="Muhammad N."/>
            <person name="Lee Y.-J."/>
            <person name="Ko J."/>
            <person name="Kim S.-G."/>
        </authorList>
    </citation>
    <scope>NUCLEOTIDE SEQUENCE [LARGE SCALE GENOMIC DNA]</scope>
    <source>
        <strain evidence="2 3">ABR2-5</strain>
    </source>
</reference>
<organism evidence="2 3">
    <name type="scientific">Reichenbachiella ulvae</name>
    <dbReference type="NCBI Taxonomy" id="2980104"/>
    <lineage>
        <taxon>Bacteria</taxon>
        <taxon>Pseudomonadati</taxon>
        <taxon>Bacteroidota</taxon>
        <taxon>Cytophagia</taxon>
        <taxon>Cytophagales</taxon>
        <taxon>Reichenbachiellaceae</taxon>
        <taxon>Reichenbachiella</taxon>
    </lineage>
</organism>
<accession>A0ABT3CPH2</accession>
<dbReference type="RefSeq" id="WP_264135961.1">
    <property type="nucleotide sequence ID" value="NZ_JAOYOD010000001.1"/>
</dbReference>
<dbReference type="InterPro" id="IPR003769">
    <property type="entry name" value="ClpS_core"/>
</dbReference>
<keyword evidence="2" id="KW-0645">Protease</keyword>
<dbReference type="Pfam" id="PF02617">
    <property type="entry name" value="ClpS"/>
    <property type="match status" value="1"/>
</dbReference>
<comment type="caution">
    <text evidence="2">The sequence shown here is derived from an EMBL/GenBank/DDBJ whole genome shotgun (WGS) entry which is preliminary data.</text>
</comment>
<evidence type="ECO:0000259" key="1">
    <source>
        <dbReference type="Pfam" id="PF02617"/>
    </source>
</evidence>
<dbReference type="GO" id="GO:0008233">
    <property type="term" value="F:peptidase activity"/>
    <property type="evidence" value="ECO:0007669"/>
    <property type="project" value="UniProtKB-KW"/>
</dbReference>
<keyword evidence="3" id="KW-1185">Reference proteome</keyword>
<proteinExistence type="predicted"/>
<gene>
    <name evidence="2" type="ORF">N7U62_00760</name>
</gene>
<dbReference type="GO" id="GO:0006508">
    <property type="term" value="P:proteolysis"/>
    <property type="evidence" value="ECO:0007669"/>
    <property type="project" value="UniProtKB-KW"/>
</dbReference>
<protein>
    <submittedName>
        <fullName evidence="2">ATP-dependent Clp protease adaptor ClpS</fullName>
    </submittedName>
</protein>